<dbReference type="SUPFAM" id="SSF49265">
    <property type="entry name" value="Fibronectin type III"/>
    <property type="match status" value="1"/>
</dbReference>
<dbReference type="EMBL" id="JACHNH010000001">
    <property type="protein sequence ID" value="MBB4766852.1"/>
    <property type="molecule type" value="Genomic_DNA"/>
</dbReference>
<proteinExistence type="predicted"/>
<evidence type="ECO:0008006" key="4">
    <source>
        <dbReference type="Google" id="ProtNLM"/>
    </source>
</evidence>
<gene>
    <name evidence="2" type="ORF">BJ971_007408</name>
</gene>
<dbReference type="RefSeq" id="WP_184997947.1">
    <property type="nucleotide sequence ID" value="NZ_BOMK01000073.1"/>
</dbReference>
<reference evidence="2 3" key="1">
    <citation type="submission" date="2020-08" db="EMBL/GenBank/DDBJ databases">
        <title>Sequencing the genomes of 1000 actinobacteria strains.</title>
        <authorList>
            <person name="Klenk H.-P."/>
        </authorList>
    </citation>
    <scope>NUCLEOTIDE SEQUENCE [LARGE SCALE GENOMIC DNA]</scope>
    <source>
        <strain evidence="2 3">DSM 43149</strain>
    </source>
</reference>
<evidence type="ECO:0000313" key="3">
    <source>
        <dbReference type="Proteomes" id="UP000578112"/>
    </source>
</evidence>
<evidence type="ECO:0000256" key="1">
    <source>
        <dbReference type="SAM" id="SignalP"/>
    </source>
</evidence>
<protein>
    <recommendedName>
        <fullName evidence="4">Fibronectin type-III domain-containing protein</fullName>
    </recommendedName>
</protein>
<dbReference type="Proteomes" id="UP000578112">
    <property type="component" value="Unassembled WGS sequence"/>
</dbReference>
<feature type="signal peptide" evidence="1">
    <location>
        <begin position="1"/>
        <end position="18"/>
    </location>
</feature>
<dbReference type="InterPro" id="IPR036116">
    <property type="entry name" value="FN3_sf"/>
</dbReference>
<keyword evidence="1" id="KW-0732">Signal</keyword>
<evidence type="ECO:0000313" key="2">
    <source>
        <dbReference type="EMBL" id="MBB4766852.1"/>
    </source>
</evidence>
<organism evidence="2 3">
    <name type="scientific">Actinoplanes digitatis</name>
    <dbReference type="NCBI Taxonomy" id="1868"/>
    <lineage>
        <taxon>Bacteria</taxon>
        <taxon>Bacillati</taxon>
        <taxon>Actinomycetota</taxon>
        <taxon>Actinomycetes</taxon>
        <taxon>Micromonosporales</taxon>
        <taxon>Micromonosporaceae</taxon>
        <taxon>Actinoplanes</taxon>
    </lineage>
</organism>
<comment type="caution">
    <text evidence="2">The sequence shown here is derived from an EMBL/GenBank/DDBJ whole genome shotgun (WGS) entry which is preliminary data.</text>
</comment>
<keyword evidence="3" id="KW-1185">Reference proteome</keyword>
<dbReference type="AlphaFoldDB" id="A0A7W7MUJ7"/>
<name>A0A7W7MUJ7_9ACTN</name>
<sequence>MRYKKALLPLLALPVALGGCGLLGMGSAGTQAVSATPTPGQTWMVVASGSATPSPKPSFTGTRPPALPPVSFLPVDPQCTKDNRMVREGQALIPLEVVPGAGSLTVTWPRQYMSDYRVTAVKQPLRGGNQPDYTWQSVPPATSCTVTATITGLKKGTPYIVWLDAPNTGYLRDGTRHPYSGRSGVVFPR</sequence>
<feature type="chain" id="PRO_5038950917" description="Fibronectin type-III domain-containing protein" evidence="1">
    <location>
        <begin position="19"/>
        <end position="189"/>
    </location>
</feature>
<accession>A0A7W7MUJ7</accession>
<dbReference type="PROSITE" id="PS51257">
    <property type="entry name" value="PROKAR_LIPOPROTEIN"/>
    <property type="match status" value="1"/>
</dbReference>